<dbReference type="InterPro" id="IPR039600">
    <property type="entry name" value="TANGO6/Rtp1"/>
</dbReference>
<dbReference type="Pfam" id="PF10304">
    <property type="entry name" value="RTP1_C2"/>
    <property type="match status" value="1"/>
</dbReference>
<dbReference type="InterPro" id="IPR019451">
    <property type="entry name" value="Rtp1_C1"/>
</dbReference>
<dbReference type="PANTHER" id="PTHR20959">
    <property type="entry name" value="TRANSPORT AND GOLGI ORGANIZATION PROTEIN 6 FAMILY MEMBER"/>
    <property type="match status" value="1"/>
</dbReference>
<feature type="domain" description="TANGO6 HEAT repeat" evidence="4">
    <location>
        <begin position="256"/>
        <end position="452"/>
    </location>
</feature>
<evidence type="ECO:0000256" key="1">
    <source>
        <dbReference type="ARBA" id="ARBA00005724"/>
    </source>
</evidence>
<evidence type="ECO:0000313" key="5">
    <source>
        <dbReference type="EMBL" id="KAK9887407.1"/>
    </source>
</evidence>
<reference evidence="5 6" key="1">
    <citation type="submission" date="2023-03" db="EMBL/GenBank/DDBJ databases">
        <title>Genome insight into feeding habits of ladybird beetles.</title>
        <authorList>
            <person name="Li H.-S."/>
            <person name="Huang Y.-H."/>
            <person name="Pang H."/>
        </authorList>
    </citation>
    <scope>NUCLEOTIDE SEQUENCE [LARGE SCALE GENOMIC DNA]</scope>
    <source>
        <strain evidence="5">SYSU_2023b</strain>
        <tissue evidence="5">Whole body</tissue>
    </source>
</reference>
<dbReference type="GO" id="GO:0009306">
    <property type="term" value="P:protein secretion"/>
    <property type="evidence" value="ECO:0007669"/>
    <property type="project" value="TreeGrafter"/>
</dbReference>
<comment type="similarity">
    <text evidence="1">Belongs to the Tango6 family.</text>
</comment>
<sequence>MSSGNLNVEQILTLIHRVHEENIISSDQAQFSEERIEARFQELNLTLKEVVKKLSHDFIDILAVTTITNEWKFLCLNFYYLHLLDKELRLNDLLSIAQTKVLKECVKTIVHVGILQNLNPKLPHFKPLRKEKIEIQDQYYMLKGTVCGLFKYAMFPTLRYHILPHILHGLLTALFQLAYCPIKKPLSCIEGEFLMTEEFYGELLGDQNHFQEVIETIKKTISSSLFLKEIMILFRANSPIWFKKAVSSTLTSCLKEEGGLENLVRTMLAGVYDNTTTTWKVVDIATQIVMSCVNSPDFNTGISPQVDQLLKIGIECQANDAIPFEKLFASIVKSVYPFRPELSHLFLNNIFLPLRDLSTNFIKTYSSHELSLLSKEIIQSIRVIPYVFLDTKDVSLPVGILTPFISILFNIYVRAIDSDFISLTLDLRDIILKYLKCSEKAVIFITFDNFVFDRVVPELSNFRRDVIISINSNNLLIEFTKGNSRYDVIKSAHTVYALCKIIPQLFHQYFGFLLYCLSNSDKYFPDISLLEGEPEGCLSAFERKIAVCEMLTVLSDDGMKNKYFTEQIPEELFDYFNQIFITSLKTESHSDTNDTMFQLIFTVVMILEDIVRSNQYDLRQFELFKTLQVIHNETCTLELKTLIEGILNGNIGKKPKVVLMDEVEEAIHETFNDSIPIKGHGLIILERLVSSKHPKALEKKHYIFTILKDNLSNRDTYIYQASVKGLAAMVNLGAECTSMVLDTLCSEYSEFAKEDFGEDAYETRMKIAEVLLQISKKLVEKHNELDGPVPFRDCFEDRLNCLASRISDIVFSSIYCTDDVDLGFQLFINMLNHSIEMCCPLKRYDLTNKSQQLITSEYAICSYNFRNKKKQNWFCNKPLSPVESGFDSSQFEENDTSLKYSSDDLMTRSNQSEIESIPSDDFVDSDYVLSNSGTSSEVSSQSSEIFRSPEKSFENSPMEHTILKSAINEGNEVAEEDSDLNKITKNIDSTVSSKKSVFCYYCESIVTNFPRHILRNHSTEVEVMRILSLPTGITKPVRKGAEKSSYLPCSYCLGFYSARNLWRHRKQCDKNTDKIENPKNAQADAQNFLIRHLRIDPHLKAHLFPRMRADEISLIAKRDPLICAFASRFLKIKRSADSSLCASRKMRELARLLKEAKIIEPHINNLISALKPQFYDTLVSATKKILICVHSIITTDKAPEPRRAAVLVIRQLLAGAGMDMLSTLKDELLLIYRTLKFLYVNDNDEVLKLHAQLALEELNKNMKDLILPQVEVDTQSKVVVLK</sequence>
<name>A0AAW1V3V8_9CUCU</name>
<dbReference type="InterPro" id="IPR057407">
    <property type="entry name" value="HEAT_TANGO6"/>
</dbReference>
<evidence type="ECO:0000259" key="2">
    <source>
        <dbReference type="Pfam" id="PF10304"/>
    </source>
</evidence>
<organism evidence="5 6">
    <name type="scientific">Henosepilachna vigintioctopunctata</name>
    <dbReference type="NCBI Taxonomy" id="420089"/>
    <lineage>
        <taxon>Eukaryota</taxon>
        <taxon>Metazoa</taxon>
        <taxon>Ecdysozoa</taxon>
        <taxon>Arthropoda</taxon>
        <taxon>Hexapoda</taxon>
        <taxon>Insecta</taxon>
        <taxon>Pterygota</taxon>
        <taxon>Neoptera</taxon>
        <taxon>Endopterygota</taxon>
        <taxon>Coleoptera</taxon>
        <taxon>Polyphaga</taxon>
        <taxon>Cucujiformia</taxon>
        <taxon>Coccinelloidea</taxon>
        <taxon>Coccinellidae</taxon>
        <taxon>Epilachninae</taxon>
        <taxon>Epilachnini</taxon>
        <taxon>Henosepilachna</taxon>
    </lineage>
</organism>
<comment type="caution">
    <text evidence="5">The sequence shown here is derived from an EMBL/GenBank/DDBJ whole genome shotgun (WGS) entry which is preliminary data.</text>
</comment>
<proteinExistence type="inferred from homology"/>
<evidence type="ECO:0000259" key="4">
    <source>
        <dbReference type="Pfam" id="PF23565"/>
    </source>
</evidence>
<gene>
    <name evidence="5" type="ORF">WA026_022343</name>
</gene>
<evidence type="ECO:0000313" key="6">
    <source>
        <dbReference type="Proteomes" id="UP001431783"/>
    </source>
</evidence>
<accession>A0AAW1V3V8</accession>
<dbReference type="InterPro" id="IPR019414">
    <property type="entry name" value="Rtp1_C2"/>
</dbReference>
<feature type="domain" description="RNA polymerase II assembly factor Rtp1 C-terminal" evidence="2">
    <location>
        <begin position="1231"/>
        <end position="1259"/>
    </location>
</feature>
<dbReference type="PANTHER" id="PTHR20959:SF1">
    <property type="entry name" value="TRANSPORT AND GOLGI ORGANIZATION PROTEIN 6 HOMOLOG"/>
    <property type="match status" value="1"/>
</dbReference>
<dbReference type="EMBL" id="JARQZJ010000109">
    <property type="protein sequence ID" value="KAK9887407.1"/>
    <property type="molecule type" value="Genomic_DNA"/>
</dbReference>
<dbReference type="Pfam" id="PF23565">
    <property type="entry name" value="ARM_TANGO6"/>
    <property type="match status" value="1"/>
</dbReference>
<keyword evidence="6" id="KW-1185">Reference proteome</keyword>
<dbReference type="Proteomes" id="UP001431783">
    <property type="component" value="Unassembled WGS sequence"/>
</dbReference>
<dbReference type="Pfam" id="PF10363">
    <property type="entry name" value="RTP1_C1"/>
    <property type="match status" value="1"/>
</dbReference>
<protein>
    <submittedName>
        <fullName evidence="5">Uncharacterized protein</fullName>
    </submittedName>
</protein>
<dbReference type="InterPro" id="IPR016024">
    <property type="entry name" value="ARM-type_fold"/>
</dbReference>
<dbReference type="SUPFAM" id="SSF48371">
    <property type="entry name" value="ARM repeat"/>
    <property type="match status" value="1"/>
</dbReference>
<evidence type="ECO:0000259" key="3">
    <source>
        <dbReference type="Pfam" id="PF10363"/>
    </source>
</evidence>
<feature type="domain" description="RNA polymerase II assembly factor Rtp1 C-terminal" evidence="3">
    <location>
        <begin position="664"/>
        <end position="778"/>
    </location>
</feature>